<accession>A0A3S5B9P9</accession>
<evidence type="ECO:0000313" key="2">
    <source>
        <dbReference type="EMBL" id="VEL40459.1"/>
    </source>
</evidence>
<dbReference type="Proteomes" id="UP000784294">
    <property type="component" value="Unassembled WGS sequence"/>
</dbReference>
<name>A0A3S5B9P9_9PLAT</name>
<comment type="caution">
    <text evidence="2">The sequence shown here is derived from an EMBL/GenBank/DDBJ whole genome shotgun (WGS) entry which is preliminary data.</text>
</comment>
<evidence type="ECO:0008006" key="4">
    <source>
        <dbReference type="Google" id="ProtNLM"/>
    </source>
</evidence>
<evidence type="ECO:0000256" key="1">
    <source>
        <dbReference type="SAM" id="SignalP"/>
    </source>
</evidence>
<evidence type="ECO:0000313" key="3">
    <source>
        <dbReference type="Proteomes" id="UP000784294"/>
    </source>
</evidence>
<gene>
    <name evidence="2" type="ORF">PXEA_LOCUS33899</name>
</gene>
<protein>
    <recommendedName>
        <fullName evidence="4">Secreted protein</fullName>
    </recommendedName>
</protein>
<sequence length="106" mass="11877">MLALLMGLFEGAIVVSAAPGLNCCLGLSVTPTENEQVERLCLWPFRRLSRRQFLDSSASRFGSQDSCEFSESHRHISNAAEAIGPLLYFHKSRYTLFEETHSLVRA</sequence>
<feature type="chain" id="PRO_5018539391" description="Secreted protein" evidence="1">
    <location>
        <begin position="18"/>
        <end position="106"/>
    </location>
</feature>
<keyword evidence="1" id="KW-0732">Signal</keyword>
<organism evidence="2 3">
    <name type="scientific">Protopolystoma xenopodis</name>
    <dbReference type="NCBI Taxonomy" id="117903"/>
    <lineage>
        <taxon>Eukaryota</taxon>
        <taxon>Metazoa</taxon>
        <taxon>Spiralia</taxon>
        <taxon>Lophotrochozoa</taxon>
        <taxon>Platyhelminthes</taxon>
        <taxon>Monogenea</taxon>
        <taxon>Polyopisthocotylea</taxon>
        <taxon>Polystomatidea</taxon>
        <taxon>Polystomatidae</taxon>
        <taxon>Protopolystoma</taxon>
    </lineage>
</organism>
<dbReference type="AlphaFoldDB" id="A0A3S5B9P9"/>
<proteinExistence type="predicted"/>
<dbReference type="EMBL" id="CAAALY010265013">
    <property type="protein sequence ID" value="VEL40459.1"/>
    <property type="molecule type" value="Genomic_DNA"/>
</dbReference>
<keyword evidence="3" id="KW-1185">Reference proteome</keyword>
<feature type="signal peptide" evidence="1">
    <location>
        <begin position="1"/>
        <end position="17"/>
    </location>
</feature>
<reference evidence="2" key="1">
    <citation type="submission" date="2018-11" db="EMBL/GenBank/DDBJ databases">
        <authorList>
            <consortium name="Pathogen Informatics"/>
        </authorList>
    </citation>
    <scope>NUCLEOTIDE SEQUENCE</scope>
</reference>